<feature type="region of interest" description="Disordered" evidence="1">
    <location>
        <begin position="967"/>
        <end position="988"/>
    </location>
</feature>
<dbReference type="Pfam" id="PF00092">
    <property type="entry name" value="VWA"/>
    <property type="match status" value="1"/>
</dbReference>
<feature type="compositionally biased region" description="Basic and acidic residues" evidence="1">
    <location>
        <begin position="1307"/>
        <end position="1326"/>
    </location>
</feature>
<feature type="compositionally biased region" description="Basic and acidic residues" evidence="1">
    <location>
        <begin position="1242"/>
        <end position="1262"/>
    </location>
</feature>
<name>A0A9Q1H4N4_HOLLE</name>
<proteinExistence type="predicted"/>
<dbReference type="CDD" id="cd00198">
    <property type="entry name" value="vWFA"/>
    <property type="match status" value="1"/>
</dbReference>
<dbReference type="EMBL" id="JAIZAY010000012">
    <property type="protein sequence ID" value="KAJ8032176.1"/>
    <property type="molecule type" value="Genomic_DNA"/>
</dbReference>
<dbReference type="Proteomes" id="UP001152320">
    <property type="component" value="Chromosome 12"/>
</dbReference>
<dbReference type="OrthoDB" id="10021899at2759"/>
<dbReference type="InterPro" id="IPR013642">
    <property type="entry name" value="CLCA_N"/>
</dbReference>
<reference evidence="4" key="1">
    <citation type="submission" date="2021-10" db="EMBL/GenBank/DDBJ databases">
        <title>Tropical sea cucumber genome reveals ecological adaptation and Cuvierian tubules defense mechanism.</title>
        <authorList>
            <person name="Chen T."/>
        </authorList>
    </citation>
    <scope>NUCLEOTIDE SEQUENCE</scope>
    <source>
        <strain evidence="4">Nanhai2018</strain>
        <tissue evidence="4">Muscle</tissue>
    </source>
</reference>
<feature type="region of interest" description="Disordered" evidence="1">
    <location>
        <begin position="1144"/>
        <end position="1365"/>
    </location>
</feature>
<feature type="domain" description="VWFA" evidence="3">
    <location>
        <begin position="337"/>
        <end position="509"/>
    </location>
</feature>
<dbReference type="SUPFAM" id="SSF53300">
    <property type="entry name" value="vWA-like"/>
    <property type="match status" value="1"/>
</dbReference>
<evidence type="ECO:0000259" key="3">
    <source>
        <dbReference type="PROSITE" id="PS50234"/>
    </source>
</evidence>
<gene>
    <name evidence="4" type="ORF">HOLleu_25629</name>
</gene>
<evidence type="ECO:0000313" key="4">
    <source>
        <dbReference type="EMBL" id="KAJ8032176.1"/>
    </source>
</evidence>
<keyword evidence="2" id="KW-1133">Transmembrane helix</keyword>
<dbReference type="PROSITE" id="PS50234">
    <property type="entry name" value="VWFA"/>
    <property type="match status" value="1"/>
</dbReference>
<evidence type="ECO:0000256" key="2">
    <source>
        <dbReference type="SAM" id="Phobius"/>
    </source>
</evidence>
<dbReference type="NCBIfam" id="NF041940">
    <property type="entry name" value="choice_anch_X"/>
    <property type="match status" value="1"/>
</dbReference>
<dbReference type="Gene3D" id="3.40.50.410">
    <property type="entry name" value="von Willebrand factor, type A domain"/>
    <property type="match status" value="1"/>
</dbReference>
<dbReference type="Pfam" id="PF08434">
    <property type="entry name" value="CLCA"/>
    <property type="match status" value="1"/>
</dbReference>
<feature type="compositionally biased region" description="Pro residues" evidence="1">
    <location>
        <begin position="1158"/>
        <end position="1171"/>
    </location>
</feature>
<dbReference type="SMART" id="SM00327">
    <property type="entry name" value="VWA"/>
    <property type="match status" value="1"/>
</dbReference>
<protein>
    <submittedName>
        <fullName evidence="4">Calcium-activated chloride channel regulator 3A-1</fullName>
    </submittedName>
</protein>
<comment type="caution">
    <text evidence="4">The sequence shown here is derived from an EMBL/GenBank/DDBJ whole genome shotgun (WGS) entry which is preliminary data.</text>
</comment>
<organism evidence="4 5">
    <name type="scientific">Holothuria leucospilota</name>
    <name type="common">Black long sea cucumber</name>
    <name type="synonym">Mertensiothuria leucospilota</name>
    <dbReference type="NCBI Taxonomy" id="206669"/>
    <lineage>
        <taxon>Eukaryota</taxon>
        <taxon>Metazoa</taxon>
        <taxon>Echinodermata</taxon>
        <taxon>Eleutherozoa</taxon>
        <taxon>Echinozoa</taxon>
        <taxon>Holothuroidea</taxon>
        <taxon>Aspidochirotacea</taxon>
        <taxon>Aspidochirotida</taxon>
        <taxon>Holothuriidae</taxon>
        <taxon>Holothuria</taxon>
    </lineage>
</organism>
<keyword evidence="2" id="KW-0472">Membrane</keyword>
<dbReference type="InterPro" id="IPR002035">
    <property type="entry name" value="VWF_A"/>
</dbReference>
<keyword evidence="2" id="KW-0812">Transmembrane</keyword>
<feature type="transmembrane region" description="Helical" evidence="2">
    <location>
        <begin position="935"/>
        <end position="958"/>
    </location>
</feature>
<dbReference type="InterPro" id="IPR036465">
    <property type="entry name" value="vWFA_dom_sf"/>
</dbReference>
<keyword evidence="5" id="KW-1185">Reference proteome</keyword>
<accession>A0A9Q1H4N4</accession>
<sequence length="1365" mass="151371">MDGLSKLLGYLVALHIVSVQSKTSDFPQFVSPSRVELSGNRGYRNVLIAIGEAVPEDPMLIEKIKTVFTEFSSFLYQATNIYESGVFFEEIRILVPDSWSDRDDYENPSWETFSVSDIRVDLPDVGPNRNQPSTNKPTQCGAPGMYIHLTPEYITDDNVALLYGDRARTLTHEWGHFRWGVFDEYPLEGDEHFYAASNGDYEATRCVSAITGENRTADGNECVIDSSGRPDENCRFFDDRGLSETYSASLMYKQFLPEMETFCDGVDHTDGIPSSTHNMEAPNRQNRLCAYKSVWQVLREHIDFPNDIPRNTPNNGLPQINIEPSFRLLKRQFQALPTVIVLDMSKSMDRNGRLHTLRQASYNLITRVLEDDQLFGIVTFSTTSSIVRKATTPVGTDRQDSIDALPDAASGGTHIGKAVLSGVEAFQTSPNQDISGSQIILLTDGDENNGVSPALEDLTLPQLHGVTVHTIAISGNAAENLEEIANRTNGRTFFQRDNSAALFNIFSRLAIQDSSQIVEILSESFNFTDGTVTRPFSVGPFSTGEMTILVAFPELETTDVVNVEIIKPDGSIIDEMAQSPDSYQLVLDFDLYQIDTQAKLGQWIIKVTMDNISSMGRTGTMHVETKRSALTAALPIEASAQWALPDMRPDEIQTLYVTVNQGYTPVADAKVEVEVSLPDNTVAKVPVWDDGKGSDVTAKDGVYSAFFTQFKGDGRYSMQVSVVGITGVTRLMQGSRVGQGPAALDPERVQGTTETTTMDVDTDAFERIIQGESFRCSNSERCRGDKDLYGPYRITDLRGYKGKKNYTAILNFTAPGDDLFYGRASYYEIHISTNLTLLMKELGNTTKLNFVPEEMRTNDTQPPFVIGGNLTNPQPARSIEIFEIQLPSGGGSFSYVFSVVAVDDEGHRSQPSNFASVTAKEQVEVEEIPGTNLTVILGSLLPLLFLLLLLLPLLLLLVRRRRSKKVHDSPEAGKISSGEINPSKIPVRTGMGYSSGSAERNNNGRGHMQSELTKRLQANQTSLAPPIRGTAVISSSDERVSYIHMNGSVTSYDELRMADNMVGGIFHTDHDRTAYNFVSTSPQSSENVSLATNKLQQTQAGNYPFMQVGSKRDELKKADKVYFDPSHLHLQDTYGIENAGFEDHEHQRQSTGHLSELKPPPSGPPPRPPKQSLPLDGSFVPQRHVDHFPVNEDISIVNRPALPPKIPARDEEDQDSDDSDKYDYEPVADPNSNMQLTMKMMQPERRAPPIPRKENRNHDAVKKSLLPPKPLARSTDKIPVIPPHDSDDDTASYDDPPIDSFTTTNSNDERSIDPPQDIDEHDRPYEYDQPPPSNGRTGKDDEDSDDSYDYEHVEDPNAVLGLASP</sequence>
<evidence type="ECO:0000313" key="5">
    <source>
        <dbReference type="Proteomes" id="UP001152320"/>
    </source>
</evidence>
<evidence type="ECO:0000256" key="1">
    <source>
        <dbReference type="SAM" id="MobiDB-lite"/>
    </source>
</evidence>